<protein>
    <recommendedName>
        <fullName evidence="7">LITAF domain-containing protein</fullName>
    </recommendedName>
</protein>
<evidence type="ECO:0000313" key="9">
    <source>
        <dbReference type="Proteomes" id="UP001530377"/>
    </source>
</evidence>
<evidence type="ECO:0000256" key="4">
    <source>
        <dbReference type="ARBA" id="ARBA00022833"/>
    </source>
</evidence>
<proteinExistence type="inferred from homology"/>
<dbReference type="PROSITE" id="PS51837">
    <property type="entry name" value="LITAF"/>
    <property type="match status" value="1"/>
</dbReference>
<keyword evidence="6" id="KW-1133">Transmembrane helix</keyword>
<keyword evidence="6" id="KW-0812">Transmembrane</keyword>
<dbReference type="GO" id="GO:0016020">
    <property type="term" value="C:membrane"/>
    <property type="evidence" value="ECO:0007669"/>
    <property type="project" value="UniProtKB-SubCell"/>
</dbReference>
<keyword evidence="3" id="KW-0479">Metal-binding</keyword>
<dbReference type="Proteomes" id="UP001530377">
    <property type="component" value="Unassembled WGS sequence"/>
</dbReference>
<keyword evidence="9" id="KW-1185">Reference proteome</keyword>
<dbReference type="PANTHER" id="PTHR23292:SF6">
    <property type="entry name" value="FI16602P1-RELATED"/>
    <property type="match status" value="1"/>
</dbReference>
<sequence length="141" mass="15529">MGLFTKSADKDFDVAATREPPLVTATPVVYESLPTPAEAKINHANARTNKHDDILPSLTRHPTSIQQCPHCGATNVMTSTRTYPGPETYVMCLILMLVFWPVCWMPLVMDAAKRTDHMCKRCGGVVGHVKALSDCCIEERG</sequence>
<dbReference type="Pfam" id="PF10601">
    <property type="entry name" value="zf-LITAF-like"/>
    <property type="match status" value="1"/>
</dbReference>
<dbReference type="EMBL" id="JALLPB020000333">
    <property type="protein sequence ID" value="KAL3810380.1"/>
    <property type="molecule type" value="Genomic_DNA"/>
</dbReference>
<evidence type="ECO:0000259" key="7">
    <source>
        <dbReference type="PROSITE" id="PS51837"/>
    </source>
</evidence>
<dbReference type="SMART" id="SM00714">
    <property type="entry name" value="LITAF"/>
    <property type="match status" value="1"/>
</dbReference>
<dbReference type="InterPro" id="IPR006629">
    <property type="entry name" value="LITAF"/>
</dbReference>
<dbReference type="InterPro" id="IPR037519">
    <property type="entry name" value="LITAF_fam"/>
</dbReference>
<keyword evidence="4" id="KW-0862">Zinc</keyword>
<gene>
    <name evidence="8" type="ORF">ACHAXA_002847</name>
</gene>
<evidence type="ECO:0000256" key="1">
    <source>
        <dbReference type="ARBA" id="ARBA00004170"/>
    </source>
</evidence>
<organism evidence="8 9">
    <name type="scientific">Cyclostephanos tholiformis</name>
    <dbReference type="NCBI Taxonomy" id="382380"/>
    <lineage>
        <taxon>Eukaryota</taxon>
        <taxon>Sar</taxon>
        <taxon>Stramenopiles</taxon>
        <taxon>Ochrophyta</taxon>
        <taxon>Bacillariophyta</taxon>
        <taxon>Coscinodiscophyceae</taxon>
        <taxon>Thalassiosirophycidae</taxon>
        <taxon>Stephanodiscales</taxon>
        <taxon>Stephanodiscaceae</taxon>
        <taxon>Cyclostephanos</taxon>
    </lineage>
</organism>
<comment type="caution">
    <text evidence="8">The sequence shown here is derived from an EMBL/GenBank/DDBJ whole genome shotgun (WGS) entry which is preliminary data.</text>
</comment>
<evidence type="ECO:0000256" key="5">
    <source>
        <dbReference type="ARBA" id="ARBA00023136"/>
    </source>
</evidence>
<name>A0ABD3RBK5_9STRA</name>
<comment type="subcellular location">
    <subcellularLocation>
        <location evidence="1">Membrane</location>
        <topology evidence="1">Peripheral membrane protein</topology>
    </subcellularLocation>
</comment>
<reference evidence="8 9" key="1">
    <citation type="submission" date="2024-10" db="EMBL/GenBank/DDBJ databases">
        <title>Updated reference genomes for cyclostephanoid diatoms.</title>
        <authorList>
            <person name="Roberts W.R."/>
            <person name="Alverson A.J."/>
        </authorList>
    </citation>
    <scope>NUCLEOTIDE SEQUENCE [LARGE SCALE GENOMIC DNA]</scope>
    <source>
        <strain evidence="8 9">AJA228-03</strain>
    </source>
</reference>
<feature type="domain" description="LITAF" evidence="7">
    <location>
        <begin position="48"/>
        <end position="131"/>
    </location>
</feature>
<comment type="similarity">
    <text evidence="2">Belongs to the CDIP1/LITAF family.</text>
</comment>
<feature type="transmembrane region" description="Helical" evidence="6">
    <location>
        <begin position="88"/>
        <end position="108"/>
    </location>
</feature>
<keyword evidence="5 6" id="KW-0472">Membrane</keyword>
<accession>A0ABD3RBK5</accession>
<dbReference type="GO" id="GO:0046872">
    <property type="term" value="F:metal ion binding"/>
    <property type="evidence" value="ECO:0007669"/>
    <property type="project" value="UniProtKB-KW"/>
</dbReference>
<evidence type="ECO:0000256" key="6">
    <source>
        <dbReference type="SAM" id="Phobius"/>
    </source>
</evidence>
<evidence type="ECO:0000256" key="3">
    <source>
        <dbReference type="ARBA" id="ARBA00022723"/>
    </source>
</evidence>
<dbReference type="AlphaFoldDB" id="A0ABD3RBK5"/>
<evidence type="ECO:0000256" key="2">
    <source>
        <dbReference type="ARBA" id="ARBA00005975"/>
    </source>
</evidence>
<evidence type="ECO:0000313" key="8">
    <source>
        <dbReference type="EMBL" id="KAL3810380.1"/>
    </source>
</evidence>
<dbReference type="PANTHER" id="PTHR23292">
    <property type="entry name" value="LIPOPOLYSACCHARIDE-INDUCED TUMOR NECROSIS FACTOR-ALPHA FACTOR"/>
    <property type="match status" value="1"/>
</dbReference>